<dbReference type="STRING" id="109895.A0A507E8G2"/>
<keyword evidence="1" id="KW-0812">Transmembrane</keyword>
<dbReference type="Pfam" id="PF02383">
    <property type="entry name" value="Syja_N"/>
    <property type="match status" value="1"/>
</dbReference>
<accession>A0A507E8G2</accession>
<dbReference type="Proteomes" id="UP000318582">
    <property type="component" value="Unassembled WGS sequence"/>
</dbReference>
<dbReference type="AlphaFoldDB" id="A0A507E8G2"/>
<feature type="transmembrane region" description="Helical" evidence="1">
    <location>
        <begin position="711"/>
        <end position="730"/>
    </location>
</feature>
<evidence type="ECO:0000256" key="1">
    <source>
        <dbReference type="SAM" id="Phobius"/>
    </source>
</evidence>
<dbReference type="EMBL" id="QEAQ01000018">
    <property type="protein sequence ID" value="TPX60116.1"/>
    <property type="molecule type" value="Genomic_DNA"/>
</dbReference>
<feature type="domain" description="SAC" evidence="2">
    <location>
        <begin position="146"/>
        <end position="539"/>
    </location>
</feature>
<evidence type="ECO:0000259" key="2">
    <source>
        <dbReference type="PROSITE" id="PS50275"/>
    </source>
</evidence>
<dbReference type="InterPro" id="IPR002013">
    <property type="entry name" value="SAC_dom"/>
</dbReference>
<sequence>MPAAPDSVSRDMFRLYRTRDGQSYILESPLKSKKGGENMLLISQDAVQVKTLAQAAALGLDDGPSASQVDICGVVGIIDMLLGKYLIVATARTLAATLQAHKIWRVTAASILPIGPASQLLLARKKGVDDRTLGKYTLDQELLQSINEIANSGHLYYSTTYDLTHSIQHNYLRTSRKASQTVIDDRFFFTKHLAQPVLNAGEAAAPWVLNMICGFAGTIDLSIALPHEAGAMEGAPKSYKLTLISRLNRRRVGMRYVRRGLDFDGNTANNVEMEQIVYHEDYHRCKKLSAFVQIRGSVPSVWGQDLNMNYKPDLLVASIDKPAVWNSCKKHYDDLKNQYIGENAVEGSGPDIGKVICVNLLDVSGFEGRLTKVYEDSVRRFRDDKVSYEEFPVNKWCKGGKFQNMEILVDRVRDRLVNSGWLIADGDVPASSLVAGGAKTSTPLTILKLQTGLARVSCLDSLDRTNLTCSIFARYMLPYQLQTITPGLGPLPASTNGVIASDLRDPVASVRAALTPALVRTITNMWADSGDAVSLLYAGTGALKADVTRTGKKTIRGSLTDGINSLTRYYLNNFVDGRRQDAYDLWTGKAVASQINHLVETEGVKRAQRVRKPYLESGSGIIGRIVPSFVINTIEPLLQTATEYARASPRTIRPTVEPQVHETARRVETTTVTRWVSPHFDSEGSPNSIPGLLISAAKLYAPTQVTSAIEFVIALALFAYLLVLTRILGIQGHSVVNRPRLSVEYRNIFDLLD</sequence>
<dbReference type="GO" id="GO:0046856">
    <property type="term" value="P:phosphatidylinositol dephosphorylation"/>
    <property type="evidence" value="ECO:0007669"/>
    <property type="project" value="TreeGrafter"/>
</dbReference>
<evidence type="ECO:0000313" key="4">
    <source>
        <dbReference type="Proteomes" id="UP000318582"/>
    </source>
</evidence>
<keyword evidence="1" id="KW-0472">Membrane</keyword>
<evidence type="ECO:0000313" key="3">
    <source>
        <dbReference type="EMBL" id="TPX60116.1"/>
    </source>
</evidence>
<protein>
    <recommendedName>
        <fullName evidence="2">SAC domain-containing protein</fullName>
    </recommendedName>
</protein>
<dbReference type="GO" id="GO:0043812">
    <property type="term" value="F:phosphatidylinositol-4-phosphate phosphatase activity"/>
    <property type="evidence" value="ECO:0007669"/>
    <property type="project" value="TreeGrafter"/>
</dbReference>
<reference evidence="3 4" key="1">
    <citation type="journal article" date="2019" name="Sci. Rep.">
        <title>Comparative genomics of chytrid fungi reveal insights into the obligate biotrophic and pathogenic lifestyle of Synchytrium endobioticum.</title>
        <authorList>
            <person name="van de Vossenberg B.T.L.H."/>
            <person name="Warris S."/>
            <person name="Nguyen H.D.T."/>
            <person name="van Gent-Pelzer M.P.E."/>
            <person name="Joly D.L."/>
            <person name="van de Geest H.C."/>
            <person name="Bonants P.J.M."/>
            <person name="Smith D.S."/>
            <person name="Levesque C.A."/>
            <person name="van der Lee T.A.J."/>
        </authorList>
    </citation>
    <scope>NUCLEOTIDE SEQUENCE [LARGE SCALE GENOMIC DNA]</scope>
    <source>
        <strain evidence="3 4">CBS 809.83</strain>
    </source>
</reference>
<organism evidence="3 4">
    <name type="scientific">Powellomyces hirtus</name>
    <dbReference type="NCBI Taxonomy" id="109895"/>
    <lineage>
        <taxon>Eukaryota</taxon>
        <taxon>Fungi</taxon>
        <taxon>Fungi incertae sedis</taxon>
        <taxon>Chytridiomycota</taxon>
        <taxon>Chytridiomycota incertae sedis</taxon>
        <taxon>Chytridiomycetes</taxon>
        <taxon>Spizellomycetales</taxon>
        <taxon>Powellomycetaceae</taxon>
        <taxon>Powellomyces</taxon>
    </lineage>
</organism>
<dbReference type="PROSITE" id="PS50275">
    <property type="entry name" value="SAC"/>
    <property type="match status" value="1"/>
</dbReference>
<gene>
    <name evidence="3" type="ORF">PhCBS80983_g01979</name>
</gene>
<keyword evidence="4" id="KW-1185">Reference proteome</keyword>
<dbReference type="PANTHER" id="PTHR45662:SF2">
    <property type="entry name" value="PHOSPHATIDYLINOSITOL-3-PHOSPHATASE SAC1"/>
    <property type="match status" value="1"/>
</dbReference>
<comment type="caution">
    <text evidence="3">The sequence shown here is derived from an EMBL/GenBank/DDBJ whole genome shotgun (WGS) entry which is preliminary data.</text>
</comment>
<name>A0A507E8G2_9FUNG</name>
<proteinExistence type="predicted"/>
<keyword evidence="1" id="KW-1133">Transmembrane helix</keyword>
<dbReference type="GO" id="GO:0005783">
    <property type="term" value="C:endoplasmic reticulum"/>
    <property type="evidence" value="ECO:0007669"/>
    <property type="project" value="TreeGrafter"/>
</dbReference>
<dbReference type="PANTHER" id="PTHR45662">
    <property type="entry name" value="PHOSPHATIDYLINOSITIDE PHOSPHATASE SAC1"/>
    <property type="match status" value="1"/>
</dbReference>